<dbReference type="Proteomes" id="UP000824115">
    <property type="component" value="Unassembled WGS sequence"/>
</dbReference>
<organism evidence="2 3">
    <name type="scientific">Candidatus Coprenecus stercoravium</name>
    <dbReference type="NCBI Taxonomy" id="2840735"/>
    <lineage>
        <taxon>Bacteria</taxon>
        <taxon>Pseudomonadati</taxon>
        <taxon>Bacteroidota</taxon>
        <taxon>Bacteroidia</taxon>
        <taxon>Bacteroidales</taxon>
        <taxon>Rikenellaceae</taxon>
        <taxon>Rikenellaceae incertae sedis</taxon>
        <taxon>Candidatus Coprenecus</taxon>
    </lineage>
</organism>
<dbReference type="EMBL" id="DXAW01000033">
    <property type="protein sequence ID" value="HIZ85196.1"/>
    <property type="molecule type" value="Genomic_DNA"/>
</dbReference>
<evidence type="ECO:0000313" key="3">
    <source>
        <dbReference type="Proteomes" id="UP000824115"/>
    </source>
</evidence>
<name>A0A9D2GND2_9BACT</name>
<gene>
    <name evidence="2" type="ORF">IAC04_01755</name>
</gene>
<evidence type="ECO:0000256" key="1">
    <source>
        <dbReference type="SAM" id="SignalP"/>
    </source>
</evidence>
<sequence length="149" mass="17377">MILNFISKLLGILLIATVSCTVLSAQNTEEEEKTPEEIAFEMSERLEGLLNLEPHQTFYVDSTLQHDMKALHDEITALEMSGTMENLVYRKVQERWFNQIDSSFRKIMTEYQWLIYRRDSGKLSKDELKQLKAMEKAEKAARKTGKQRS</sequence>
<reference evidence="2" key="2">
    <citation type="submission" date="2021-04" db="EMBL/GenBank/DDBJ databases">
        <authorList>
            <person name="Gilroy R."/>
        </authorList>
    </citation>
    <scope>NUCLEOTIDE SEQUENCE</scope>
    <source>
        <strain evidence="2">Gambia16-554</strain>
    </source>
</reference>
<feature type="chain" id="PRO_5038604700" evidence="1">
    <location>
        <begin position="25"/>
        <end position="149"/>
    </location>
</feature>
<evidence type="ECO:0000313" key="2">
    <source>
        <dbReference type="EMBL" id="HIZ85196.1"/>
    </source>
</evidence>
<feature type="signal peptide" evidence="1">
    <location>
        <begin position="1"/>
        <end position="24"/>
    </location>
</feature>
<keyword evidence="1" id="KW-0732">Signal</keyword>
<dbReference type="AlphaFoldDB" id="A0A9D2GND2"/>
<reference evidence="2" key="1">
    <citation type="journal article" date="2021" name="PeerJ">
        <title>Extensive microbial diversity within the chicken gut microbiome revealed by metagenomics and culture.</title>
        <authorList>
            <person name="Gilroy R."/>
            <person name="Ravi A."/>
            <person name="Getino M."/>
            <person name="Pursley I."/>
            <person name="Horton D.L."/>
            <person name="Alikhan N.F."/>
            <person name="Baker D."/>
            <person name="Gharbi K."/>
            <person name="Hall N."/>
            <person name="Watson M."/>
            <person name="Adriaenssens E.M."/>
            <person name="Foster-Nyarko E."/>
            <person name="Jarju S."/>
            <person name="Secka A."/>
            <person name="Antonio M."/>
            <person name="Oren A."/>
            <person name="Chaudhuri R.R."/>
            <person name="La Ragione R."/>
            <person name="Hildebrand F."/>
            <person name="Pallen M.J."/>
        </authorList>
    </citation>
    <scope>NUCLEOTIDE SEQUENCE</scope>
    <source>
        <strain evidence="2">Gambia16-554</strain>
    </source>
</reference>
<comment type="caution">
    <text evidence="2">The sequence shown here is derived from an EMBL/GenBank/DDBJ whole genome shotgun (WGS) entry which is preliminary data.</text>
</comment>
<protein>
    <submittedName>
        <fullName evidence="2">Uncharacterized protein</fullName>
    </submittedName>
</protein>
<accession>A0A9D2GND2</accession>
<proteinExistence type="predicted"/>